<name>A0A9P8AI78_9ASCO</name>
<dbReference type="RefSeq" id="XP_043049121.1">
    <property type="nucleotide sequence ID" value="XM_043191478.1"/>
</dbReference>
<evidence type="ECO:0000313" key="4">
    <source>
        <dbReference type="Proteomes" id="UP000790833"/>
    </source>
</evidence>
<feature type="transmembrane region" description="Helical" evidence="2">
    <location>
        <begin position="195"/>
        <end position="216"/>
    </location>
</feature>
<evidence type="ECO:0000256" key="2">
    <source>
        <dbReference type="SAM" id="Phobius"/>
    </source>
</evidence>
<evidence type="ECO:0000256" key="1">
    <source>
        <dbReference type="ARBA" id="ARBA00004141"/>
    </source>
</evidence>
<accession>A0A9P8AI78</accession>
<keyword evidence="2" id="KW-0812">Transmembrane</keyword>
<feature type="transmembrane region" description="Helical" evidence="2">
    <location>
        <begin position="93"/>
        <end position="110"/>
    </location>
</feature>
<feature type="transmembrane region" description="Helical" evidence="2">
    <location>
        <begin position="21"/>
        <end position="43"/>
    </location>
</feature>
<feature type="transmembrane region" description="Helical" evidence="2">
    <location>
        <begin position="413"/>
        <end position="433"/>
    </location>
</feature>
<protein>
    <recommendedName>
        <fullName evidence="5">Major facilitator superfamily (MFS) profile domain-containing protein</fullName>
    </recommendedName>
</protein>
<dbReference type="Proteomes" id="UP000790833">
    <property type="component" value="Unassembled WGS sequence"/>
</dbReference>
<proteinExistence type="predicted"/>
<feature type="transmembrane region" description="Helical" evidence="2">
    <location>
        <begin position="63"/>
        <end position="81"/>
    </location>
</feature>
<feature type="transmembrane region" description="Helical" evidence="2">
    <location>
        <begin position="153"/>
        <end position="174"/>
    </location>
</feature>
<reference evidence="3" key="1">
    <citation type="submission" date="2021-03" db="EMBL/GenBank/DDBJ databases">
        <authorList>
            <person name="Palmer J.M."/>
        </authorList>
    </citation>
    <scope>NUCLEOTIDE SEQUENCE</scope>
    <source>
        <strain evidence="3">ARV_011</strain>
    </source>
</reference>
<dbReference type="PANTHER" id="PTHR23524">
    <property type="entry name" value="TRANSPORTER, PUTATIVE (AFU_ORTHOLOGUE AFUA_8G04850)-RELATED"/>
    <property type="match status" value="1"/>
</dbReference>
<feature type="transmembrane region" description="Helical" evidence="2">
    <location>
        <begin position="306"/>
        <end position="329"/>
    </location>
</feature>
<dbReference type="GO" id="GO:0022857">
    <property type="term" value="F:transmembrane transporter activity"/>
    <property type="evidence" value="ECO:0007669"/>
    <property type="project" value="InterPro"/>
</dbReference>
<keyword evidence="2" id="KW-0472">Membrane</keyword>
<dbReference type="Pfam" id="PF07690">
    <property type="entry name" value="MFS_1"/>
    <property type="match status" value="1"/>
</dbReference>
<feature type="transmembrane region" description="Helical" evidence="2">
    <location>
        <begin position="341"/>
        <end position="365"/>
    </location>
</feature>
<feature type="transmembrane region" description="Helical" evidence="2">
    <location>
        <begin position="377"/>
        <end position="401"/>
    </location>
</feature>
<keyword evidence="2" id="KW-1133">Transmembrane helix</keyword>
<dbReference type="OrthoDB" id="18110at2759"/>
<sequence length="468" mass="50674">MSATQPYLIRHKVDGVDPQKMGNLIGTLGFFDELVSIASAPVIGTLVDKINTSPKWSIGGTKAIEPLSFLVLSIALVLYGTSNSKFHLYVSRAVFALGVTGVLSLIAALLNELSASGFTLLSIKRGGGYQSLELASGDDGSSLSPLVKKKNGVFSAMIGVATGLGAVFAASVLLPLPLYLKKLIPDISSGQSLEYSYLVIAVYAVLISIIVAKFLFNLKLLSTAAGEEEDNLQNTSHDQSYFKLLLQGYKMFKQSPEIGISCFGSFVVRASNVATTIFIPVLVFDYFYKIGTCDTNATGKENCEEAYMFLAMLTGIAQTFGLLSSPIWARIINKQSNAYAMFWSAILMVIGNLGLCFHFWFQLFISEQGFYYSPKHVVTFLVIIIAHIGQFGLIMTSMGLLSQSVEHTHVGTVSGLQALCGSMGILIVSKLGGFWTNTWILGPFFVLGIFSLALVVCIKKVDIDRNRI</sequence>
<evidence type="ECO:0008006" key="5">
    <source>
        <dbReference type="Google" id="ProtNLM"/>
    </source>
</evidence>
<dbReference type="PANTHER" id="PTHR23524:SF1">
    <property type="entry name" value="MRH DOMAIN-CONTAINING PROTEIN-RELATED"/>
    <property type="match status" value="1"/>
</dbReference>
<dbReference type="GO" id="GO:0016020">
    <property type="term" value="C:membrane"/>
    <property type="evidence" value="ECO:0007669"/>
    <property type="project" value="UniProtKB-SubCell"/>
</dbReference>
<dbReference type="EMBL" id="JAHMUF010000011">
    <property type="protein sequence ID" value="KAG7193573.1"/>
    <property type="molecule type" value="Genomic_DNA"/>
</dbReference>
<dbReference type="Gene3D" id="1.20.1250.20">
    <property type="entry name" value="MFS general substrate transporter like domains"/>
    <property type="match status" value="1"/>
</dbReference>
<evidence type="ECO:0000313" key="3">
    <source>
        <dbReference type="EMBL" id="KAG7193573.1"/>
    </source>
</evidence>
<keyword evidence="4" id="KW-1185">Reference proteome</keyword>
<organism evidence="3 4">
    <name type="scientific">Scheffersomyces spartinae</name>
    <dbReference type="NCBI Taxonomy" id="45513"/>
    <lineage>
        <taxon>Eukaryota</taxon>
        <taxon>Fungi</taxon>
        <taxon>Dikarya</taxon>
        <taxon>Ascomycota</taxon>
        <taxon>Saccharomycotina</taxon>
        <taxon>Pichiomycetes</taxon>
        <taxon>Debaryomycetaceae</taxon>
        <taxon>Scheffersomyces</taxon>
    </lineage>
</organism>
<comment type="caution">
    <text evidence="3">The sequence shown here is derived from an EMBL/GenBank/DDBJ whole genome shotgun (WGS) entry which is preliminary data.</text>
</comment>
<gene>
    <name evidence="3" type="ORF">KQ657_000642</name>
</gene>
<dbReference type="SUPFAM" id="SSF103473">
    <property type="entry name" value="MFS general substrate transporter"/>
    <property type="match status" value="2"/>
</dbReference>
<dbReference type="InterPro" id="IPR036259">
    <property type="entry name" value="MFS_trans_sf"/>
</dbReference>
<dbReference type="InterPro" id="IPR011701">
    <property type="entry name" value="MFS"/>
</dbReference>
<comment type="subcellular location">
    <subcellularLocation>
        <location evidence="1">Membrane</location>
        <topology evidence="1">Multi-pass membrane protein</topology>
    </subcellularLocation>
</comment>
<feature type="transmembrane region" description="Helical" evidence="2">
    <location>
        <begin position="439"/>
        <end position="458"/>
    </location>
</feature>
<dbReference type="GeneID" id="66114016"/>
<dbReference type="AlphaFoldDB" id="A0A9P8AI78"/>